<name>A0A3N6UC60_BRACR</name>
<dbReference type="Proteomes" id="UP000712600">
    <property type="component" value="Unassembled WGS sequence"/>
</dbReference>
<dbReference type="OrthoDB" id="10271391at2759"/>
<sequence length="119" mass="13224">MEISGSSSKMLNKDRFHGNVGCGNKMTENNVCNQTWEGFSEEFLTDYSAQGKASKNVETSHNNWLVYEDLNRVPGIKRVDSAISDVADSPWMYQTALNVSLPKKLKLICSFVGNDLTAV</sequence>
<accession>A0A3N6UC60</accession>
<reference evidence="1" key="1">
    <citation type="submission" date="2019-12" db="EMBL/GenBank/DDBJ databases">
        <title>Genome sequencing and annotation of Brassica cretica.</title>
        <authorList>
            <person name="Studholme D.J."/>
            <person name="Sarris P."/>
        </authorList>
    </citation>
    <scope>NUCLEOTIDE SEQUENCE</scope>
    <source>
        <strain evidence="1">PFS-109/04</strain>
        <tissue evidence="1">Leaf</tissue>
    </source>
</reference>
<comment type="caution">
    <text evidence="1">The sequence shown here is derived from an EMBL/GenBank/DDBJ whole genome shotgun (WGS) entry which is preliminary data.</text>
</comment>
<dbReference type="EMBL" id="QGKX02001347">
    <property type="protein sequence ID" value="KAF3526043.1"/>
    <property type="molecule type" value="Genomic_DNA"/>
</dbReference>
<organism evidence="1 2">
    <name type="scientific">Brassica cretica</name>
    <name type="common">Mustard</name>
    <dbReference type="NCBI Taxonomy" id="69181"/>
    <lineage>
        <taxon>Eukaryota</taxon>
        <taxon>Viridiplantae</taxon>
        <taxon>Streptophyta</taxon>
        <taxon>Embryophyta</taxon>
        <taxon>Tracheophyta</taxon>
        <taxon>Spermatophyta</taxon>
        <taxon>Magnoliopsida</taxon>
        <taxon>eudicotyledons</taxon>
        <taxon>Gunneridae</taxon>
        <taxon>Pentapetalae</taxon>
        <taxon>rosids</taxon>
        <taxon>malvids</taxon>
        <taxon>Brassicales</taxon>
        <taxon>Brassicaceae</taxon>
        <taxon>Brassiceae</taxon>
        <taxon>Brassica</taxon>
    </lineage>
</organism>
<evidence type="ECO:0000313" key="1">
    <source>
        <dbReference type="EMBL" id="KAF3526043.1"/>
    </source>
</evidence>
<evidence type="ECO:0000313" key="2">
    <source>
        <dbReference type="Proteomes" id="UP000712600"/>
    </source>
</evidence>
<proteinExistence type="predicted"/>
<protein>
    <submittedName>
        <fullName evidence="1">Uncharacterized protein</fullName>
    </submittedName>
</protein>
<gene>
    <name evidence="1" type="ORF">F2Q69_00046725</name>
</gene>
<dbReference type="AlphaFoldDB" id="A0A3N6UC60"/>